<evidence type="ECO:0000313" key="1">
    <source>
        <dbReference type="EMBL" id="TNN49843.1"/>
    </source>
</evidence>
<accession>A0A4Z2GA74</accession>
<evidence type="ECO:0000313" key="2">
    <source>
        <dbReference type="Proteomes" id="UP000314294"/>
    </source>
</evidence>
<proteinExistence type="predicted"/>
<name>A0A4Z2GA74_9TELE</name>
<dbReference type="Proteomes" id="UP000314294">
    <property type="component" value="Unassembled WGS sequence"/>
</dbReference>
<gene>
    <name evidence="1" type="ORF">EYF80_039935</name>
</gene>
<organism evidence="1 2">
    <name type="scientific">Liparis tanakae</name>
    <name type="common">Tanaka's snailfish</name>
    <dbReference type="NCBI Taxonomy" id="230148"/>
    <lineage>
        <taxon>Eukaryota</taxon>
        <taxon>Metazoa</taxon>
        <taxon>Chordata</taxon>
        <taxon>Craniata</taxon>
        <taxon>Vertebrata</taxon>
        <taxon>Euteleostomi</taxon>
        <taxon>Actinopterygii</taxon>
        <taxon>Neopterygii</taxon>
        <taxon>Teleostei</taxon>
        <taxon>Neoteleostei</taxon>
        <taxon>Acanthomorphata</taxon>
        <taxon>Eupercaria</taxon>
        <taxon>Perciformes</taxon>
        <taxon>Cottioidei</taxon>
        <taxon>Cottales</taxon>
        <taxon>Liparidae</taxon>
        <taxon>Liparis</taxon>
    </lineage>
</organism>
<protein>
    <submittedName>
        <fullName evidence="1">Uncharacterized protein</fullName>
    </submittedName>
</protein>
<dbReference type="AlphaFoldDB" id="A0A4Z2GA74"/>
<reference evidence="1 2" key="1">
    <citation type="submission" date="2019-03" db="EMBL/GenBank/DDBJ databases">
        <title>First draft genome of Liparis tanakae, snailfish: a comprehensive survey of snailfish specific genes.</title>
        <authorList>
            <person name="Kim W."/>
            <person name="Song I."/>
            <person name="Jeong J.-H."/>
            <person name="Kim D."/>
            <person name="Kim S."/>
            <person name="Ryu S."/>
            <person name="Song J.Y."/>
            <person name="Lee S.K."/>
        </authorList>
    </citation>
    <scope>NUCLEOTIDE SEQUENCE [LARGE SCALE GENOMIC DNA]</scope>
    <source>
        <tissue evidence="1">Muscle</tissue>
    </source>
</reference>
<comment type="caution">
    <text evidence="1">The sequence shown here is derived from an EMBL/GenBank/DDBJ whole genome shotgun (WGS) entry which is preliminary data.</text>
</comment>
<keyword evidence="2" id="KW-1185">Reference proteome</keyword>
<sequence>MSQLQCDWLLPVDRSKSESREGDTALCSGYETEKPTQTGSETQIKIMCRSAESDWKRSSNYCNWTARKKRRRRRAGVVARKSHSGTLTTGLWLSSGHHHLGCFITSDHSIILLDCVTPCPAKYTNRAALVWHQQRGDTPRACHLLTSAYPGQPSAAGRLEEESFTSYSKHISRKPCAKCDGFNLSEAILVVQQSFFLSSLFSKGDSCSGYHAGHLTPRTQSHLQPLGFICHLHHAAVHV</sequence>
<dbReference type="EMBL" id="SRLO01000639">
    <property type="protein sequence ID" value="TNN49843.1"/>
    <property type="molecule type" value="Genomic_DNA"/>
</dbReference>